<name>A0ABS8UV63_DATST</name>
<keyword evidence="2" id="KW-1185">Reference proteome</keyword>
<proteinExistence type="predicted"/>
<organism evidence="1 2">
    <name type="scientific">Datura stramonium</name>
    <name type="common">Jimsonweed</name>
    <name type="synonym">Common thornapple</name>
    <dbReference type="NCBI Taxonomy" id="4076"/>
    <lineage>
        <taxon>Eukaryota</taxon>
        <taxon>Viridiplantae</taxon>
        <taxon>Streptophyta</taxon>
        <taxon>Embryophyta</taxon>
        <taxon>Tracheophyta</taxon>
        <taxon>Spermatophyta</taxon>
        <taxon>Magnoliopsida</taxon>
        <taxon>eudicotyledons</taxon>
        <taxon>Gunneridae</taxon>
        <taxon>Pentapetalae</taxon>
        <taxon>asterids</taxon>
        <taxon>lamiids</taxon>
        <taxon>Solanales</taxon>
        <taxon>Solanaceae</taxon>
        <taxon>Solanoideae</taxon>
        <taxon>Datureae</taxon>
        <taxon>Datura</taxon>
    </lineage>
</organism>
<accession>A0ABS8UV63</accession>
<reference evidence="1 2" key="1">
    <citation type="journal article" date="2021" name="BMC Genomics">
        <title>Datura genome reveals duplications of psychoactive alkaloid biosynthetic genes and high mutation rate following tissue culture.</title>
        <authorList>
            <person name="Rajewski A."/>
            <person name="Carter-House D."/>
            <person name="Stajich J."/>
            <person name="Litt A."/>
        </authorList>
    </citation>
    <scope>NUCLEOTIDE SEQUENCE [LARGE SCALE GENOMIC DNA]</scope>
    <source>
        <strain evidence="1">AR-01</strain>
    </source>
</reference>
<gene>
    <name evidence="1" type="ORF">HAX54_022908</name>
</gene>
<protein>
    <submittedName>
        <fullName evidence="1">Uncharacterized protein</fullName>
    </submittedName>
</protein>
<dbReference type="EMBL" id="JACEIK010002771">
    <property type="protein sequence ID" value="MCD9638758.1"/>
    <property type="molecule type" value="Genomic_DNA"/>
</dbReference>
<dbReference type="PANTHER" id="PTHR36344">
    <property type="entry name" value="RX N-TERMINAL DOMAIN-CONTAINING PROTEIN"/>
    <property type="match status" value="1"/>
</dbReference>
<sequence length="109" mass="12897">MLSSDDWPRGLPSCSWGDGEELQSRKNWKRLQEISIKILRVEEEKLQSEQRLGLFWEHFPPLDPEAVANMMQSIWNYIRDLEGQKEAFLQEQRELTARVARIASDSHRE</sequence>
<dbReference type="Proteomes" id="UP000823775">
    <property type="component" value="Unassembled WGS sequence"/>
</dbReference>
<evidence type="ECO:0000313" key="1">
    <source>
        <dbReference type="EMBL" id="MCD9638758.1"/>
    </source>
</evidence>
<dbReference type="PANTHER" id="PTHR36344:SF1">
    <property type="entry name" value="RX N-TERMINAL DOMAIN-CONTAINING PROTEIN"/>
    <property type="match status" value="1"/>
</dbReference>
<evidence type="ECO:0000313" key="2">
    <source>
        <dbReference type="Proteomes" id="UP000823775"/>
    </source>
</evidence>
<comment type="caution">
    <text evidence="1">The sequence shown here is derived from an EMBL/GenBank/DDBJ whole genome shotgun (WGS) entry which is preliminary data.</text>
</comment>